<dbReference type="Ensembl" id="ENSSPAT00000015540.1">
    <property type="protein sequence ID" value="ENSSPAP00000015293.1"/>
    <property type="gene ID" value="ENSSPAG00000011530.1"/>
</dbReference>
<dbReference type="GO" id="GO:0034388">
    <property type="term" value="C:Pwp2p-containing subcomplex of 90S preribosome"/>
    <property type="evidence" value="ECO:0007669"/>
    <property type="project" value="TreeGrafter"/>
</dbReference>
<dbReference type="RefSeq" id="XP_008299645.1">
    <property type="nucleotide sequence ID" value="XM_008301423.1"/>
</dbReference>
<dbReference type="PROSITE" id="PS50082">
    <property type="entry name" value="WD_REPEATS_2"/>
    <property type="match status" value="2"/>
</dbReference>
<protein>
    <submittedName>
        <fullName evidence="6">WD repeat domain 36</fullName>
    </submittedName>
    <submittedName>
        <fullName evidence="8">WD repeat-containing protein 36</fullName>
    </submittedName>
</protein>
<dbReference type="Gene3D" id="2.130.10.10">
    <property type="entry name" value="YVTN repeat-like/Quinoprotein amine dehydrogenase"/>
    <property type="match status" value="2"/>
</dbReference>
<dbReference type="Pfam" id="PF25171">
    <property type="entry name" value="Beta-prop_WDR36-Utp21_1st"/>
    <property type="match status" value="1"/>
</dbReference>
<feature type="repeat" description="WD" evidence="3">
    <location>
        <begin position="558"/>
        <end position="594"/>
    </location>
</feature>
<dbReference type="GeneTree" id="ENSGT00940000153662"/>
<dbReference type="InterPro" id="IPR036322">
    <property type="entry name" value="WD40_repeat_dom_sf"/>
</dbReference>
<sequence>MADGGSSLFSGFRVLGLYSNHVPHALRYHLKHREFYVVTAAGRNFHTFNVNRLGIVAVSNCLSDDITCLAADRMLVFAAAGRLISAFARNKEVVMRYHGHRQDVRLLLPLGDQLISADSGGDVIVWDVQGGDVYLRLQFDPTTFNVSAMMHPSAYLNKVLLGSSQGALQLWNVKTSTLLFSFPGWSAGVTALQQSPAVDVVGVGTATGRIIIHNIRLDETLMSFTQDWGPITSLAFRTDGPPVVASGSPQGHIAFWDLERRQLVAQQRHAHRTAVAAATFLQGEPLLVTNGADNAIKVWIFDQEGGGARLLRSRQGHSSPPTTIRHHGNDGKNILSAGQDGTLQSFSTVHERFNKNLGHGSISKKKEQKKKKGLSYEELRLPAITAFSSAVTRQSDWDGIVACHRGRQTTTTWSYQRCSMGAHHLQPPGGRRDAVATAVAITSCGNFAVIGLSCGRVDVYNLQSGQHRGCYGDDEKAHSGVVRGVATDTLNQLTLTTGSDWLLKFWRFKTKKQEEQLKLGSAPASMMLHRDSGMLALALDDFTVVVVDIETRRVVRKFAGHHGNINDMTFSPDGRWLVTVAMDCTIRTWDLPSGCLVDCFLVATAPVGVSLSPTGDFLATAHVDSLGVYLWTNKSLCGPVGLRPLPADYQPAVETLPGVMPVEPEQEVTSEEADDVYQSAEQLGAELVTLSLLPESRWTSLLHLDAIKRRNKPAAPPAAPPTAPFFLPTLPGLTPRFSLPAATEAQSKLLPIGSLLQTSALGLALEAAQQSGSFDRPLRLLKDCGPAALSVELTCLTSEGGGASSLLLAFIHMIDSMLASGRDFDLAHAYLALFLKLHLRSLSQDAIAMAALLRLSDRLEAGWAELRASFDQSLCLLSYMRSAVL</sequence>
<dbReference type="GO" id="GO:0005737">
    <property type="term" value="C:cytoplasm"/>
    <property type="evidence" value="ECO:0007669"/>
    <property type="project" value="Ensembl"/>
</dbReference>
<dbReference type="OrthoDB" id="10250769at2759"/>
<evidence type="ECO:0000313" key="8">
    <source>
        <dbReference type="RefSeq" id="XP_008299645.1"/>
    </source>
</evidence>
<dbReference type="SMART" id="SM00320">
    <property type="entry name" value="WD40"/>
    <property type="match status" value="8"/>
</dbReference>
<keyword evidence="1 3" id="KW-0853">WD repeat</keyword>
<dbReference type="GO" id="GO:0032040">
    <property type="term" value="C:small-subunit processome"/>
    <property type="evidence" value="ECO:0007669"/>
    <property type="project" value="InterPro"/>
</dbReference>
<dbReference type="CTD" id="134430"/>
<dbReference type="PROSITE" id="PS50294">
    <property type="entry name" value="WD_REPEATS_REGION"/>
    <property type="match status" value="2"/>
</dbReference>
<dbReference type="InterPro" id="IPR007319">
    <property type="entry name" value="WDR36/Utp21_C"/>
</dbReference>
<feature type="domain" description="WDR36/Utp21 C-terminal" evidence="4">
    <location>
        <begin position="681"/>
        <end position="881"/>
    </location>
</feature>
<dbReference type="GeneID" id="103371932"/>
<name>A0A3B5A250_9TELE</name>
<evidence type="ECO:0000259" key="4">
    <source>
        <dbReference type="Pfam" id="PF04192"/>
    </source>
</evidence>
<reference evidence="6" key="1">
    <citation type="submission" date="2023-09" db="UniProtKB">
        <authorList>
            <consortium name="Ensembl"/>
        </authorList>
    </citation>
    <scope>IDENTIFICATION</scope>
</reference>
<feature type="repeat" description="WD" evidence="3">
    <location>
        <begin position="268"/>
        <end position="299"/>
    </location>
</feature>
<dbReference type="InterPro" id="IPR059157">
    <property type="entry name" value="WDR36-Utp21_N"/>
</dbReference>
<gene>
    <name evidence="8" type="primary">wdr36</name>
</gene>
<keyword evidence="2" id="KW-0677">Repeat</keyword>
<accession>A0A3B5A250</accession>
<organism evidence="6">
    <name type="scientific">Stegastes partitus</name>
    <name type="common">bicolor damselfish</name>
    <dbReference type="NCBI Taxonomy" id="144197"/>
    <lineage>
        <taxon>Eukaryota</taxon>
        <taxon>Metazoa</taxon>
        <taxon>Chordata</taxon>
        <taxon>Craniata</taxon>
        <taxon>Vertebrata</taxon>
        <taxon>Euteleostomi</taxon>
        <taxon>Actinopterygii</taxon>
        <taxon>Neopterygii</taxon>
        <taxon>Teleostei</taxon>
        <taxon>Neoteleostei</taxon>
        <taxon>Acanthomorphata</taxon>
        <taxon>Ovalentaria</taxon>
        <taxon>Pomacentridae</taxon>
        <taxon>Stegastes</taxon>
    </lineage>
</organism>
<dbReference type="PANTHER" id="PTHR22840:SF12">
    <property type="entry name" value="WD REPEAT-CONTAINING PROTEIN 36"/>
    <property type="match status" value="1"/>
</dbReference>
<evidence type="ECO:0000313" key="7">
    <source>
        <dbReference type="Proteomes" id="UP000694891"/>
    </source>
</evidence>
<dbReference type="Pfam" id="PF25168">
    <property type="entry name" value="Beta-prop_WDR36-Utp21_2nd"/>
    <property type="match status" value="1"/>
</dbReference>
<dbReference type="InterPro" id="IPR019775">
    <property type="entry name" value="WD40_repeat_CS"/>
</dbReference>
<evidence type="ECO:0000256" key="2">
    <source>
        <dbReference type="ARBA" id="ARBA00022737"/>
    </source>
</evidence>
<evidence type="ECO:0000256" key="1">
    <source>
        <dbReference type="ARBA" id="ARBA00022574"/>
    </source>
</evidence>
<dbReference type="PROSITE" id="PS00678">
    <property type="entry name" value="WD_REPEATS_1"/>
    <property type="match status" value="1"/>
</dbReference>
<dbReference type="FunFam" id="2.130.10.10:FF:000109">
    <property type="entry name" value="WD repeat domain 36"/>
    <property type="match status" value="1"/>
</dbReference>
<dbReference type="Pfam" id="PF04192">
    <property type="entry name" value="Utp21"/>
    <property type="match status" value="1"/>
</dbReference>
<dbReference type="FunFam" id="2.130.10.10:FF:000139">
    <property type="entry name" value="WD repeat domain 36"/>
    <property type="match status" value="1"/>
</dbReference>
<evidence type="ECO:0000259" key="5">
    <source>
        <dbReference type="Pfam" id="PF25171"/>
    </source>
</evidence>
<dbReference type="GO" id="GO:0006364">
    <property type="term" value="P:rRNA processing"/>
    <property type="evidence" value="ECO:0007669"/>
    <property type="project" value="Ensembl"/>
</dbReference>
<evidence type="ECO:0000256" key="3">
    <source>
        <dbReference type="PROSITE-ProRule" id="PRU00221"/>
    </source>
</evidence>
<dbReference type="InterPro" id="IPR001680">
    <property type="entry name" value="WD40_rpt"/>
</dbReference>
<reference evidence="8" key="2">
    <citation type="submission" date="2025-04" db="UniProtKB">
        <authorList>
            <consortium name="RefSeq"/>
        </authorList>
    </citation>
    <scope>IDENTIFICATION</scope>
</reference>
<keyword evidence="7" id="KW-1185">Reference proteome</keyword>
<dbReference type="SUPFAM" id="SSF50978">
    <property type="entry name" value="WD40 repeat-like"/>
    <property type="match status" value="2"/>
</dbReference>
<dbReference type="PANTHER" id="PTHR22840">
    <property type="entry name" value="WD REPEAT-CONTAINING PROTEIN 36"/>
    <property type="match status" value="1"/>
</dbReference>
<dbReference type="AlphaFoldDB" id="A0A3B5A250"/>
<dbReference type="STRING" id="144197.ENSSPAP00000015293"/>
<evidence type="ECO:0000313" key="6">
    <source>
        <dbReference type="Ensembl" id="ENSSPAP00000015293.1"/>
    </source>
</evidence>
<proteinExistence type="predicted"/>
<feature type="domain" description="WDR36/Utp21 N-terminal" evidence="5">
    <location>
        <begin position="37"/>
        <end position="302"/>
    </location>
</feature>
<dbReference type="InterPro" id="IPR015943">
    <property type="entry name" value="WD40/YVTN_repeat-like_dom_sf"/>
</dbReference>
<dbReference type="Proteomes" id="UP000694891">
    <property type="component" value="Unplaced"/>
</dbReference>